<evidence type="ECO:0000313" key="1">
    <source>
        <dbReference type="EMBL" id="KAG2099568.1"/>
    </source>
</evidence>
<comment type="caution">
    <text evidence="1">The sequence shown here is derived from an EMBL/GenBank/DDBJ whole genome shotgun (WGS) entry which is preliminary data.</text>
</comment>
<evidence type="ECO:0000313" key="2">
    <source>
        <dbReference type="Proteomes" id="UP000823399"/>
    </source>
</evidence>
<protein>
    <submittedName>
        <fullName evidence="1">Uncharacterized protein</fullName>
    </submittedName>
</protein>
<dbReference type="GeneID" id="64696274"/>
<dbReference type="Proteomes" id="UP000823399">
    <property type="component" value="Unassembled WGS sequence"/>
</dbReference>
<dbReference type="RefSeq" id="XP_041289216.1">
    <property type="nucleotide sequence ID" value="XM_041434015.1"/>
</dbReference>
<name>A0A9P7F0L0_9AGAM</name>
<sequence length="484" mass="54288">MNDTVQIGHIYSPLTDGNDAVIFDWFGRLQHAVETLEGIFFKVAHVLLPQEGCAHATESSSTHKGFIEGLESFTVPKGWKQLWVYTDDDRITRPVIQKIVEPERNIVISDPCASLTGTQFTDSGCGDTGFDDGFNDIGFNDTFFDDDFMSAMISFNGDWVGMDTTAFRVGFPMPAVDMLPSPPAPAITELHFPVPAAAGIGSEYDPVSRGFPTFLLTPITDIALANTALVTPHYVLCDPDVFTDGIKYDEKSLQKNFPVATICIYDAKILARQHLNTHGIKRTLFNSFCKDGIMEMVTVAKHAGRPVERGIKCWETDEVKPLDMECKQIIDIIYKEWDRLVRSRKIHLDGFRLNNYDAKTVIPYIAQLTGLMTWNEILSLIADPNNSGTSYRYHSLFHMFPTQYQKLPEHLIATACGMYVIYFRRRLPGHPSVNISSTALEKESASQLQILRTVGQNASVDLQAQELNSWINTWDGPNGWLEDL</sequence>
<reference evidence="1" key="1">
    <citation type="journal article" date="2020" name="New Phytol.">
        <title>Comparative genomics reveals dynamic genome evolution in host specialist ectomycorrhizal fungi.</title>
        <authorList>
            <person name="Lofgren L.A."/>
            <person name="Nguyen N.H."/>
            <person name="Vilgalys R."/>
            <person name="Ruytinx J."/>
            <person name="Liao H.L."/>
            <person name="Branco S."/>
            <person name="Kuo A."/>
            <person name="LaButti K."/>
            <person name="Lipzen A."/>
            <person name="Andreopoulos W."/>
            <person name="Pangilinan J."/>
            <person name="Riley R."/>
            <person name="Hundley H."/>
            <person name="Na H."/>
            <person name="Barry K."/>
            <person name="Grigoriev I.V."/>
            <person name="Stajich J.E."/>
            <person name="Kennedy P.G."/>
        </authorList>
    </citation>
    <scope>NUCLEOTIDE SEQUENCE</scope>
    <source>
        <strain evidence="1">FC423</strain>
    </source>
</reference>
<gene>
    <name evidence="1" type="ORF">F5147DRAFT_655764</name>
</gene>
<dbReference type="EMBL" id="JABBWM010000057">
    <property type="protein sequence ID" value="KAG2099568.1"/>
    <property type="molecule type" value="Genomic_DNA"/>
</dbReference>
<dbReference type="OrthoDB" id="2671707at2759"/>
<dbReference type="AlphaFoldDB" id="A0A9P7F0L0"/>
<accession>A0A9P7F0L0</accession>
<proteinExistence type="predicted"/>
<organism evidence="1 2">
    <name type="scientific">Suillus discolor</name>
    <dbReference type="NCBI Taxonomy" id="1912936"/>
    <lineage>
        <taxon>Eukaryota</taxon>
        <taxon>Fungi</taxon>
        <taxon>Dikarya</taxon>
        <taxon>Basidiomycota</taxon>
        <taxon>Agaricomycotina</taxon>
        <taxon>Agaricomycetes</taxon>
        <taxon>Agaricomycetidae</taxon>
        <taxon>Boletales</taxon>
        <taxon>Suillineae</taxon>
        <taxon>Suillaceae</taxon>
        <taxon>Suillus</taxon>
    </lineage>
</organism>
<keyword evidence="2" id="KW-1185">Reference proteome</keyword>